<evidence type="ECO:0000259" key="1">
    <source>
        <dbReference type="Pfam" id="PF01636"/>
    </source>
</evidence>
<proteinExistence type="predicted"/>
<dbReference type="Gene3D" id="3.90.1200.10">
    <property type="match status" value="1"/>
</dbReference>
<dbReference type="SUPFAM" id="SSF56112">
    <property type="entry name" value="Protein kinase-like (PK-like)"/>
    <property type="match status" value="1"/>
</dbReference>
<sequence>MQSVNPTWARMAAWAVVARPSLHPRSVAWLAPGVADRVRIARLEDTAGARWAVRLTDRDPTPGDRFAAALPSDVPGAPPVARGAVTLADGRVVTVTRWAPGRPLRWVTVRPGDPVVAQFGELLATVHGADAAELVTGPVPGAEELRSQRLEQLDAAAGTGLVPSRLLARWEAMLEDEDLWCAEPTLVHGALQGDHVLVSDAHALSAVFGWGSVRVGDPAEDFAHLAGAATPDVLAGVRSSYEESLGRPDERLLERAQALLELQEMTALVEADAAGDREGLREARAALAHRDRMLAEAEELDTWE</sequence>
<reference evidence="2 3" key="1">
    <citation type="submission" date="2017-06" db="EMBL/GenBank/DDBJ databases">
        <authorList>
            <person name="Kim H.J."/>
            <person name="Triplett B.A."/>
        </authorList>
    </citation>
    <scope>NUCLEOTIDE SEQUENCE [LARGE SCALE GENOMIC DNA]</scope>
    <source>
        <strain evidence="2 3">DSM 22179</strain>
    </source>
</reference>
<dbReference type="AlphaFoldDB" id="A0A212T7H2"/>
<dbReference type="InterPro" id="IPR011009">
    <property type="entry name" value="Kinase-like_dom_sf"/>
</dbReference>
<organism evidence="2 3">
    <name type="scientific">Kytococcus aerolatus</name>
    <dbReference type="NCBI Taxonomy" id="592308"/>
    <lineage>
        <taxon>Bacteria</taxon>
        <taxon>Bacillati</taxon>
        <taxon>Actinomycetota</taxon>
        <taxon>Actinomycetes</taxon>
        <taxon>Micrococcales</taxon>
        <taxon>Kytococcaceae</taxon>
        <taxon>Kytococcus</taxon>
    </lineage>
</organism>
<dbReference type="EMBL" id="FYEZ01000001">
    <property type="protein sequence ID" value="SNC61969.1"/>
    <property type="molecule type" value="Genomic_DNA"/>
</dbReference>
<evidence type="ECO:0000313" key="2">
    <source>
        <dbReference type="EMBL" id="SNC61969.1"/>
    </source>
</evidence>
<name>A0A212T7H2_9MICO</name>
<protein>
    <submittedName>
        <fullName evidence="2">Phosphotransferase enzyme family protein</fullName>
    </submittedName>
</protein>
<dbReference type="InterPro" id="IPR002575">
    <property type="entry name" value="Aminoglycoside_PTrfase"/>
</dbReference>
<dbReference type="Pfam" id="PF01636">
    <property type="entry name" value="APH"/>
    <property type="match status" value="1"/>
</dbReference>
<feature type="domain" description="Aminoglycoside phosphotransferase" evidence="1">
    <location>
        <begin position="65"/>
        <end position="248"/>
    </location>
</feature>
<evidence type="ECO:0000313" key="3">
    <source>
        <dbReference type="Proteomes" id="UP000198122"/>
    </source>
</evidence>
<dbReference type="Proteomes" id="UP000198122">
    <property type="component" value="Unassembled WGS sequence"/>
</dbReference>
<dbReference type="GO" id="GO:0016740">
    <property type="term" value="F:transferase activity"/>
    <property type="evidence" value="ECO:0007669"/>
    <property type="project" value="UniProtKB-KW"/>
</dbReference>
<keyword evidence="2" id="KW-0808">Transferase</keyword>
<accession>A0A212T7H2</accession>
<keyword evidence="3" id="KW-1185">Reference proteome</keyword>
<gene>
    <name evidence="2" type="ORF">SAMN05445756_0593</name>
</gene>